<dbReference type="InterPro" id="IPR005828">
    <property type="entry name" value="MFS_sugar_transport-like"/>
</dbReference>
<dbReference type="EMBL" id="BLAX01000001">
    <property type="protein sequence ID" value="GET32221.1"/>
    <property type="molecule type" value="Genomic_DNA"/>
</dbReference>
<evidence type="ECO:0000256" key="5">
    <source>
        <dbReference type="ARBA" id="ARBA00022597"/>
    </source>
</evidence>
<keyword evidence="7 10" id="KW-1133">Transmembrane helix</keyword>
<comment type="subcellular location">
    <subcellularLocation>
        <location evidence="1">Cell membrane</location>
        <topology evidence="1">Multi-pass membrane protein</topology>
    </subcellularLocation>
</comment>
<keyword evidence="3 9" id="KW-0813">Transport</keyword>
<keyword evidence="5" id="KW-0762">Sugar transport</keyword>
<dbReference type="NCBIfam" id="NF007484">
    <property type="entry name" value="PRK10077.1"/>
    <property type="match status" value="1"/>
</dbReference>
<dbReference type="InterPro" id="IPR005829">
    <property type="entry name" value="Sugar_transporter_CS"/>
</dbReference>
<feature type="transmembrane region" description="Helical" evidence="10">
    <location>
        <begin position="461"/>
        <end position="479"/>
    </location>
</feature>
<evidence type="ECO:0000259" key="11">
    <source>
        <dbReference type="PROSITE" id="PS50850"/>
    </source>
</evidence>
<feature type="transmembrane region" description="Helical" evidence="10">
    <location>
        <begin position="499"/>
        <end position="516"/>
    </location>
</feature>
<protein>
    <submittedName>
        <fullName evidence="12">D-xylose transporter XylE</fullName>
    </submittedName>
</protein>
<dbReference type="RefSeq" id="WP_027585414.1">
    <property type="nucleotide sequence ID" value="NZ_BLAX01000001.1"/>
</dbReference>
<dbReference type="InterPro" id="IPR003663">
    <property type="entry name" value="Sugar/inositol_transpt"/>
</dbReference>
<dbReference type="PRINTS" id="PR00171">
    <property type="entry name" value="SUGRTRNSPORT"/>
</dbReference>
<evidence type="ECO:0000256" key="8">
    <source>
        <dbReference type="ARBA" id="ARBA00023136"/>
    </source>
</evidence>
<gene>
    <name evidence="12" type="primary">xylE</name>
    <name evidence="12" type="ORF">PbJCM13498_10840</name>
</gene>
<dbReference type="InterPro" id="IPR036259">
    <property type="entry name" value="MFS_trans_sf"/>
</dbReference>
<evidence type="ECO:0000256" key="6">
    <source>
        <dbReference type="ARBA" id="ARBA00022692"/>
    </source>
</evidence>
<feature type="transmembrane region" description="Helical" evidence="10">
    <location>
        <begin position="425"/>
        <end position="449"/>
    </location>
</feature>
<accession>A0A5M4AX90</accession>
<sequence>MKSNNGSARYIFALTLVATLGGLLFGYDTAVISGATGALKNFFIAPLYSNPALSAQVILEYKFIVSLCLVIVAVLLGSFLVKLYGSKKGGIYMALLAIVAILVWYFRFWAQPNELTEGMANAINGFTISSALVGCIIGGSLGGYISQTLGRRNGMMLAAFLFTLSAIGSAIPDKMNFMGFELVSSFIFYRVVGGIGVGLASMIVPMYIAEIAPAGIRGKLVSWNQFAIIFGMLVVYFVNYAIARQGSDSWLNNMGWRWMFASETIPASLFFFLLFIVPESPRYLVMTDKDDKAEKVLNRLVGESRALSVLEEIKETLVERKAPWLSFGGLVIIIGIFISIFQQFVGINVVLYYAPEIFRTMGSGTDTSLLQTIIVGAVNLTFTVVAILTVDKLGRKPLMIIGAVGMAFSMIALGLMFYIDNVGMGALFFMLLYTASFAVSWGPVAWVMLSEIFPNSIRGAMSIAVAAQWVANLIVSWTFPIMNDSTALTNTFHHGFAYWIYGIMGILAAVFMWKVVPETKGRTLEEMEGLWRKKA</sequence>
<dbReference type="NCBIfam" id="TIGR00879">
    <property type="entry name" value="SP"/>
    <property type="match status" value="1"/>
</dbReference>
<evidence type="ECO:0000256" key="7">
    <source>
        <dbReference type="ARBA" id="ARBA00022989"/>
    </source>
</evidence>
<dbReference type="Gene3D" id="1.20.1250.20">
    <property type="entry name" value="MFS general substrate transporter like domains"/>
    <property type="match status" value="3"/>
</dbReference>
<feature type="transmembrane region" description="Helical" evidence="10">
    <location>
        <begin position="91"/>
        <end position="110"/>
    </location>
</feature>
<dbReference type="Pfam" id="PF00083">
    <property type="entry name" value="Sugar_tr"/>
    <property type="match status" value="2"/>
</dbReference>
<feature type="transmembrane region" description="Helical" evidence="10">
    <location>
        <begin position="397"/>
        <end position="419"/>
    </location>
</feature>
<feature type="transmembrane region" description="Helical" evidence="10">
    <location>
        <begin position="122"/>
        <end position="142"/>
    </location>
</feature>
<dbReference type="InterPro" id="IPR050814">
    <property type="entry name" value="Myo-inositol_Transporter"/>
</dbReference>
<evidence type="ECO:0000256" key="3">
    <source>
        <dbReference type="ARBA" id="ARBA00022448"/>
    </source>
</evidence>
<feature type="transmembrane region" description="Helical" evidence="10">
    <location>
        <begin position="255"/>
        <end position="277"/>
    </location>
</feature>
<dbReference type="SUPFAM" id="SSF103473">
    <property type="entry name" value="MFS general substrate transporter"/>
    <property type="match status" value="1"/>
</dbReference>
<keyword evidence="6 10" id="KW-0812">Transmembrane</keyword>
<feature type="transmembrane region" description="Helical" evidence="10">
    <location>
        <begin position="61"/>
        <end position="84"/>
    </location>
</feature>
<dbReference type="PROSITE" id="PS00217">
    <property type="entry name" value="SUGAR_TRANSPORT_2"/>
    <property type="match status" value="1"/>
</dbReference>
<dbReference type="PROSITE" id="PS00216">
    <property type="entry name" value="SUGAR_TRANSPORT_1"/>
    <property type="match status" value="1"/>
</dbReference>
<dbReference type="PANTHER" id="PTHR48020:SF12">
    <property type="entry name" value="PROTON MYO-INOSITOL COTRANSPORTER"/>
    <property type="match status" value="1"/>
</dbReference>
<evidence type="ECO:0000256" key="9">
    <source>
        <dbReference type="RuleBase" id="RU003346"/>
    </source>
</evidence>
<comment type="similarity">
    <text evidence="2 9">Belongs to the major facilitator superfamily. Sugar transporter (TC 2.A.1.1) family.</text>
</comment>
<dbReference type="PROSITE" id="PS50850">
    <property type="entry name" value="MFS"/>
    <property type="match status" value="1"/>
</dbReference>
<proteinExistence type="inferred from homology"/>
<evidence type="ECO:0000256" key="10">
    <source>
        <dbReference type="SAM" id="Phobius"/>
    </source>
</evidence>
<keyword evidence="13" id="KW-1185">Reference proteome</keyword>
<feature type="transmembrane region" description="Helical" evidence="10">
    <location>
        <begin position="324"/>
        <end position="354"/>
    </location>
</feature>
<feature type="transmembrane region" description="Helical" evidence="10">
    <location>
        <begin position="369"/>
        <end position="390"/>
    </location>
</feature>
<reference evidence="12 13" key="1">
    <citation type="submission" date="2019-10" db="EMBL/GenBank/DDBJ databases">
        <title>Prolixibacter strains distinguished by the presence of nitrate reductase genes were adept at nitrate-dependent anaerobic corrosion of metallic iron and carbon steel.</title>
        <authorList>
            <person name="Iino T."/>
            <person name="Shono N."/>
            <person name="Ito K."/>
            <person name="Nakamura R."/>
            <person name="Sueoka K."/>
            <person name="Harayama S."/>
            <person name="Ohkuma M."/>
        </authorList>
    </citation>
    <scope>NUCLEOTIDE SEQUENCE [LARGE SCALE GENOMIC DNA]</scope>
    <source>
        <strain evidence="12 13">JCM 13498</strain>
    </source>
</reference>
<keyword evidence="4" id="KW-1003">Cell membrane</keyword>
<feature type="transmembrane region" description="Helical" evidence="10">
    <location>
        <begin position="154"/>
        <end position="172"/>
    </location>
</feature>
<evidence type="ECO:0000313" key="13">
    <source>
        <dbReference type="Proteomes" id="UP000391834"/>
    </source>
</evidence>
<dbReference type="OrthoDB" id="9783823at2"/>
<dbReference type="AlphaFoldDB" id="A0A5M4AX90"/>
<name>A0A5M4AX90_9BACT</name>
<comment type="caution">
    <text evidence="12">The sequence shown here is derived from an EMBL/GenBank/DDBJ whole genome shotgun (WGS) entry which is preliminary data.</text>
</comment>
<evidence type="ECO:0000256" key="4">
    <source>
        <dbReference type="ARBA" id="ARBA00022475"/>
    </source>
</evidence>
<evidence type="ECO:0000256" key="2">
    <source>
        <dbReference type="ARBA" id="ARBA00010992"/>
    </source>
</evidence>
<organism evidence="12 13">
    <name type="scientific">Prolixibacter bellariivorans</name>
    <dbReference type="NCBI Taxonomy" id="314319"/>
    <lineage>
        <taxon>Bacteria</taxon>
        <taxon>Pseudomonadati</taxon>
        <taxon>Bacteroidota</taxon>
        <taxon>Bacteroidia</taxon>
        <taxon>Marinilabiliales</taxon>
        <taxon>Prolixibacteraceae</taxon>
        <taxon>Prolixibacter</taxon>
    </lineage>
</organism>
<keyword evidence="8 10" id="KW-0472">Membrane</keyword>
<dbReference type="InterPro" id="IPR020846">
    <property type="entry name" value="MFS_dom"/>
</dbReference>
<feature type="transmembrane region" description="Helical" evidence="10">
    <location>
        <begin position="187"/>
        <end position="208"/>
    </location>
</feature>
<feature type="domain" description="Major facilitator superfamily (MFS) profile" evidence="11">
    <location>
        <begin position="14"/>
        <end position="520"/>
    </location>
</feature>
<dbReference type="Proteomes" id="UP000391834">
    <property type="component" value="Unassembled WGS sequence"/>
</dbReference>
<evidence type="ECO:0000313" key="12">
    <source>
        <dbReference type="EMBL" id="GET32221.1"/>
    </source>
</evidence>
<feature type="transmembrane region" description="Helical" evidence="10">
    <location>
        <begin position="220"/>
        <end position="243"/>
    </location>
</feature>
<dbReference type="PANTHER" id="PTHR48020">
    <property type="entry name" value="PROTON MYO-INOSITOL COTRANSPORTER"/>
    <property type="match status" value="1"/>
</dbReference>
<dbReference type="GO" id="GO:0005886">
    <property type="term" value="C:plasma membrane"/>
    <property type="evidence" value="ECO:0007669"/>
    <property type="project" value="UniProtKB-SubCell"/>
</dbReference>
<dbReference type="GO" id="GO:0022857">
    <property type="term" value="F:transmembrane transporter activity"/>
    <property type="evidence" value="ECO:0007669"/>
    <property type="project" value="InterPro"/>
</dbReference>
<dbReference type="FunFam" id="1.20.1250.20:FF:000122">
    <property type="entry name" value="D-xylose transporter XylE"/>
    <property type="match status" value="1"/>
</dbReference>
<evidence type="ECO:0000256" key="1">
    <source>
        <dbReference type="ARBA" id="ARBA00004651"/>
    </source>
</evidence>